<dbReference type="RefSeq" id="WP_084843566.1">
    <property type="nucleotide sequence ID" value="NZ_ARYN01000076.1"/>
</dbReference>
<organism evidence="1 2">
    <name type="scientific">Zunongwangia atlantica 22II14-10F7</name>
    <dbReference type="NCBI Taxonomy" id="1185767"/>
    <lineage>
        <taxon>Bacteria</taxon>
        <taxon>Pseudomonadati</taxon>
        <taxon>Bacteroidota</taxon>
        <taxon>Flavobacteriia</taxon>
        <taxon>Flavobacteriales</taxon>
        <taxon>Flavobacteriaceae</taxon>
        <taxon>Zunongwangia</taxon>
    </lineage>
</organism>
<dbReference type="AlphaFoldDB" id="A0A1Y1SXK4"/>
<dbReference type="OrthoDB" id="657433at2"/>
<accession>A0A1Y1SXK4</accession>
<name>A0A1Y1SXK4_9FLAO</name>
<dbReference type="Proteomes" id="UP000192746">
    <property type="component" value="Unassembled WGS sequence"/>
</dbReference>
<comment type="caution">
    <text evidence="1">The sequence shown here is derived from an EMBL/GenBank/DDBJ whole genome shotgun (WGS) entry which is preliminary data.</text>
</comment>
<keyword evidence="2" id="KW-1185">Reference proteome</keyword>
<evidence type="ECO:0000313" key="2">
    <source>
        <dbReference type="Proteomes" id="UP000192746"/>
    </source>
</evidence>
<reference evidence="1 2" key="1">
    <citation type="submission" date="2013-04" db="EMBL/GenBank/DDBJ databases">
        <title>Zunongwangia sp. 22II14-10F7 Genome Sequencing.</title>
        <authorList>
            <person name="Lai Q."/>
            <person name="Shao Z."/>
        </authorList>
    </citation>
    <scope>NUCLEOTIDE SEQUENCE [LARGE SCALE GENOMIC DNA]</scope>
    <source>
        <strain evidence="1 2">22II14-10F7</strain>
    </source>
</reference>
<dbReference type="EMBL" id="ARYN01000076">
    <property type="protein sequence ID" value="ORL43470.1"/>
    <property type="molecule type" value="Genomic_DNA"/>
</dbReference>
<sequence length="174" mass="19930">MKNLFLIIFGLLTFSGFSQDYLLADENSDKTMIADFIKKSIAEKKLKKNPVIVVNERVLKDNELDKLNFYKSDILEFSLVAMDNPQMINIYGKQSLNGVLLIETKPFQEKAAKSISDSKVLYLLNEKPITQTELEKINPDTIESVEVIKDEKEIAKYTTDKYDGVVKIKLKKTE</sequence>
<proteinExistence type="predicted"/>
<evidence type="ECO:0000313" key="1">
    <source>
        <dbReference type="EMBL" id="ORL43470.1"/>
    </source>
</evidence>
<gene>
    <name evidence="1" type="ORF">IIF7_20651</name>
</gene>
<dbReference type="InterPro" id="IPR037066">
    <property type="entry name" value="Plug_dom_sf"/>
</dbReference>
<evidence type="ECO:0008006" key="3">
    <source>
        <dbReference type="Google" id="ProtNLM"/>
    </source>
</evidence>
<protein>
    <recommendedName>
        <fullName evidence="3">TonB-dependent receptor</fullName>
    </recommendedName>
</protein>
<dbReference type="Gene3D" id="2.170.130.10">
    <property type="entry name" value="TonB-dependent receptor, plug domain"/>
    <property type="match status" value="1"/>
</dbReference>